<dbReference type="Proteomes" id="UP000507222">
    <property type="component" value="Unassembled WGS sequence"/>
</dbReference>
<evidence type="ECO:0000313" key="1">
    <source>
        <dbReference type="EMBL" id="CAB4290297.1"/>
    </source>
</evidence>
<sequence length="99" mass="10798">MVRNEGGGTDFVASKTAGLPLGDDLHVLRGGEFRGRHARKGQGGETGIYMIDQIIIVRKTQKMMVPIMNLPIDPIRVVFSAEEAALIISLDYSGKKKKS</sequence>
<dbReference type="EMBL" id="CAEKDK010000008">
    <property type="protein sequence ID" value="CAB4290297.1"/>
    <property type="molecule type" value="Genomic_DNA"/>
</dbReference>
<proteinExistence type="predicted"/>
<organism evidence="1 2">
    <name type="scientific">Prunus armeniaca</name>
    <name type="common">Apricot</name>
    <name type="synonym">Armeniaca vulgaris</name>
    <dbReference type="NCBI Taxonomy" id="36596"/>
    <lineage>
        <taxon>Eukaryota</taxon>
        <taxon>Viridiplantae</taxon>
        <taxon>Streptophyta</taxon>
        <taxon>Embryophyta</taxon>
        <taxon>Tracheophyta</taxon>
        <taxon>Spermatophyta</taxon>
        <taxon>Magnoliopsida</taxon>
        <taxon>eudicotyledons</taxon>
        <taxon>Gunneridae</taxon>
        <taxon>Pentapetalae</taxon>
        <taxon>rosids</taxon>
        <taxon>fabids</taxon>
        <taxon>Rosales</taxon>
        <taxon>Rosaceae</taxon>
        <taxon>Amygdaloideae</taxon>
        <taxon>Amygdaleae</taxon>
        <taxon>Prunus</taxon>
    </lineage>
</organism>
<accession>A0A6J5VRK9</accession>
<name>A0A6J5VRK9_PRUAR</name>
<evidence type="ECO:0000313" key="2">
    <source>
        <dbReference type="Proteomes" id="UP000507222"/>
    </source>
</evidence>
<dbReference type="AlphaFoldDB" id="A0A6J5VRK9"/>
<reference evidence="1 2" key="1">
    <citation type="submission" date="2020-05" db="EMBL/GenBank/DDBJ databases">
        <authorList>
            <person name="Campoy J."/>
            <person name="Schneeberger K."/>
            <person name="Spophaly S."/>
        </authorList>
    </citation>
    <scope>NUCLEOTIDE SEQUENCE [LARGE SCALE GENOMIC DNA]</scope>
    <source>
        <strain evidence="1">PruArmRojPasFocal</strain>
    </source>
</reference>
<protein>
    <submittedName>
        <fullName evidence="1">Uncharacterized protein</fullName>
    </submittedName>
</protein>
<gene>
    <name evidence="1" type="ORF">CURHAP_LOCUS50230</name>
</gene>